<evidence type="ECO:0000256" key="1">
    <source>
        <dbReference type="SAM" id="MobiDB-lite"/>
    </source>
</evidence>
<sequence>MRLPKQEHQDDNIFPDWMFQPSSTIGRPLTEHDQCQNGQKQPQQGGVDVELPKLGFGTPEPTEVEPSTSGFAKANSTTERFPSTRKRRCYSIHELSP</sequence>
<feature type="region of interest" description="Disordered" evidence="1">
    <location>
        <begin position="1"/>
        <end position="97"/>
    </location>
</feature>
<dbReference type="AlphaFoldDB" id="A0AA38IAW9"/>
<organism evidence="2 3">
    <name type="scientific">Zophobas morio</name>
    <dbReference type="NCBI Taxonomy" id="2755281"/>
    <lineage>
        <taxon>Eukaryota</taxon>
        <taxon>Metazoa</taxon>
        <taxon>Ecdysozoa</taxon>
        <taxon>Arthropoda</taxon>
        <taxon>Hexapoda</taxon>
        <taxon>Insecta</taxon>
        <taxon>Pterygota</taxon>
        <taxon>Neoptera</taxon>
        <taxon>Endopterygota</taxon>
        <taxon>Coleoptera</taxon>
        <taxon>Polyphaga</taxon>
        <taxon>Cucujiformia</taxon>
        <taxon>Tenebrionidae</taxon>
        <taxon>Zophobas</taxon>
    </lineage>
</organism>
<keyword evidence="3" id="KW-1185">Reference proteome</keyword>
<comment type="caution">
    <text evidence="2">The sequence shown here is derived from an EMBL/GenBank/DDBJ whole genome shotgun (WGS) entry which is preliminary data.</text>
</comment>
<reference evidence="2" key="1">
    <citation type="journal article" date="2023" name="G3 (Bethesda)">
        <title>Whole genome assemblies of Zophobas morio and Tenebrio molitor.</title>
        <authorList>
            <person name="Kaur S."/>
            <person name="Stinson S.A."/>
            <person name="diCenzo G.C."/>
        </authorList>
    </citation>
    <scope>NUCLEOTIDE SEQUENCE</scope>
    <source>
        <strain evidence="2">QUZm001</strain>
    </source>
</reference>
<dbReference type="Proteomes" id="UP001168821">
    <property type="component" value="Unassembled WGS sequence"/>
</dbReference>
<dbReference type="EMBL" id="JALNTZ010000005">
    <property type="protein sequence ID" value="KAJ3652315.1"/>
    <property type="molecule type" value="Genomic_DNA"/>
</dbReference>
<evidence type="ECO:0000313" key="3">
    <source>
        <dbReference type="Proteomes" id="UP001168821"/>
    </source>
</evidence>
<feature type="compositionally biased region" description="Low complexity" evidence="1">
    <location>
        <begin position="35"/>
        <end position="46"/>
    </location>
</feature>
<gene>
    <name evidence="2" type="ORF">Zmor_018293</name>
</gene>
<protein>
    <submittedName>
        <fullName evidence="2">Uncharacterized protein</fullName>
    </submittedName>
</protein>
<feature type="compositionally biased region" description="Basic and acidic residues" evidence="1">
    <location>
        <begin position="1"/>
        <end position="11"/>
    </location>
</feature>
<name>A0AA38IAW9_9CUCU</name>
<evidence type="ECO:0000313" key="2">
    <source>
        <dbReference type="EMBL" id="KAJ3652315.1"/>
    </source>
</evidence>
<proteinExistence type="predicted"/>
<accession>A0AA38IAW9</accession>
<feature type="compositionally biased region" description="Polar residues" evidence="1">
    <location>
        <begin position="65"/>
        <end position="81"/>
    </location>
</feature>